<gene>
    <name evidence="1" type="ORF">D2V04_03425</name>
</gene>
<sequence>MKTIDILLQGEGIDDVQLLSLPEGADLAALLKAANSCRIEPTAEAELLVFIQDEDKPVKDGKLPRAKGGQPLCVHVHRCRKIAVSVTYNGVTKPAEFSPARTVGAVKTHVATKLFELSKQDAAEHVLQLTGSKDRPDADTHIGSLASDCAIAFDLVPLVRVEG</sequence>
<dbReference type="Proteomes" id="UP000285092">
    <property type="component" value="Unassembled WGS sequence"/>
</dbReference>
<dbReference type="AlphaFoldDB" id="A0A418NL56"/>
<dbReference type="RefSeq" id="WP_119511940.1">
    <property type="nucleotide sequence ID" value="NZ_QXFK01000011.1"/>
</dbReference>
<evidence type="ECO:0000313" key="1">
    <source>
        <dbReference type="EMBL" id="RIV80354.1"/>
    </source>
</evidence>
<protein>
    <submittedName>
        <fullName evidence="1">Uncharacterized protein</fullName>
    </submittedName>
</protein>
<dbReference type="EMBL" id="QXFK01000011">
    <property type="protein sequence ID" value="RIV80354.1"/>
    <property type="molecule type" value="Genomic_DNA"/>
</dbReference>
<comment type="caution">
    <text evidence="1">The sequence shown here is derived from an EMBL/GenBank/DDBJ whole genome shotgun (WGS) entry which is preliminary data.</text>
</comment>
<reference evidence="1 2" key="1">
    <citation type="submission" date="2018-08" db="EMBL/GenBank/DDBJ databases">
        <title>Altererythrobacter sp.Ery1 and Ery12, the genome sequencing of novel strains in genus Alterythrobacter.</title>
        <authorList>
            <person name="Cheng H."/>
            <person name="Wu Y.-H."/>
            <person name="Fang C."/>
            <person name="Xu X.-W."/>
        </authorList>
    </citation>
    <scope>NUCLEOTIDE SEQUENCE [LARGE SCALE GENOMIC DNA]</scope>
    <source>
        <strain evidence="1 2">Ery1</strain>
    </source>
</reference>
<dbReference type="OrthoDB" id="6057563at2"/>
<keyword evidence="2" id="KW-1185">Reference proteome</keyword>
<organism evidence="1 2">
    <name type="scientific">Pelagerythrobacter aerophilus</name>
    <dbReference type="NCBI Taxonomy" id="2306995"/>
    <lineage>
        <taxon>Bacteria</taxon>
        <taxon>Pseudomonadati</taxon>
        <taxon>Pseudomonadota</taxon>
        <taxon>Alphaproteobacteria</taxon>
        <taxon>Sphingomonadales</taxon>
        <taxon>Erythrobacteraceae</taxon>
        <taxon>Pelagerythrobacter</taxon>
    </lineage>
</organism>
<evidence type="ECO:0000313" key="2">
    <source>
        <dbReference type="Proteomes" id="UP000285092"/>
    </source>
</evidence>
<name>A0A418NL56_9SPHN</name>
<accession>A0A418NL56</accession>
<proteinExistence type="predicted"/>